<feature type="compositionally biased region" description="Basic residues" evidence="1">
    <location>
        <begin position="743"/>
        <end position="761"/>
    </location>
</feature>
<dbReference type="OrthoDB" id="4364980at2759"/>
<name>A0A1V6N5M0_PENPO</name>
<protein>
    <submittedName>
        <fullName evidence="2">Uncharacterized protein</fullName>
    </submittedName>
</protein>
<evidence type="ECO:0000313" key="3">
    <source>
        <dbReference type="Proteomes" id="UP000191408"/>
    </source>
</evidence>
<evidence type="ECO:0000313" key="2">
    <source>
        <dbReference type="EMBL" id="OQD60010.1"/>
    </source>
</evidence>
<feature type="region of interest" description="Disordered" evidence="1">
    <location>
        <begin position="743"/>
        <end position="795"/>
    </location>
</feature>
<dbReference type="AlphaFoldDB" id="A0A1V6N5M0"/>
<feature type="compositionally biased region" description="Acidic residues" evidence="1">
    <location>
        <begin position="1"/>
        <end position="12"/>
    </location>
</feature>
<proteinExistence type="predicted"/>
<feature type="region of interest" description="Disordered" evidence="1">
    <location>
        <begin position="1"/>
        <end position="109"/>
    </location>
</feature>
<sequence>MASSQPDDEGNEMTDSPETHRDNSEDRPDDVDSEEEISPEQDSDDDDEELDTRGCVPDSEDHVEAESEDEENEGDDYEDDDGDDSNKLIIPQPTISESSGLANLSRQTTSDLEPEDVCLERFDRRLANATKFMKIKTDEADWNETMSPETWVYRGFKQAMERSSAEKITEIFKKVIPKSTRAILGRSNLTHEDIMALPLLDNSVARPGVYVICLTKSEDQHLGVSDEESTDSPSGERPEVPDKESTDSPSDERPEESTNSPSEERPEVPQGGLIDFTTDEHPKVPNGLYTGSSIKSLSERYVYHRAKFTQIVSTKLLDDRRLPNKQIMLYLYCYAKKYGLVPSYRRIAIFPKQLEGVDFPHADTRWLVRTLEHVVTLLLGTYGPSQTNPWNHRYGYTEEMYLATLAQCEVPLGIFHPLNHAMPLKQKCGWTVGARVCQNCESLTTGANGWYYAPDACEVAVLYNCSACYWYRFRNGTARPPELFVGLKARPTSGPCSNCQATESAQWEWHPRDKDHVICSKCRSHWVKYATDRPPKKQKYCSDCGATTIKGHFHRASDLNGKKNGQYWCATCAMRRQRRRDREARENKHSNLTCLICGNSNPPAWRTYRTCMPCWEKSNAEKRFRKTRERKNCWQCHRSFQKQTHNPLSKEDWRNERKWHPTLKEWICKDCHYQCEKKGSFGIKASDLEGFEIRCEDCHTLYAKKWTTLSKKWLDRTDDTTLTWDRIICANCYQKRNTISLRKSRRKAKNKAKGKGKRKGKTVPSAKLEFKDNRGNARKAGEETWQEKKGKKVKQNRPFPQTKLLLSYLLRVHGKDFRADGIIAEKAANDNLEASL</sequence>
<dbReference type="InterPro" id="IPR036280">
    <property type="entry name" value="Multihaem_cyt_sf"/>
</dbReference>
<evidence type="ECO:0000256" key="1">
    <source>
        <dbReference type="SAM" id="MobiDB-lite"/>
    </source>
</evidence>
<dbReference type="Proteomes" id="UP000191408">
    <property type="component" value="Unassembled WGS sequence"/>
</dbReference>
<gene>
    <name evidence="2" type="ORF">PENPOL_c033G00896</name>
</gene>
<feature type="compositionally biased region" description="Polar residues" evidence="1">
    <location>
        <begin position="93"/>
        <end position="109"/>
    </location>
</feature>
<comment type="caution">
    <text evidence="2">The sequence shown here is derived from an EMBL/GenBank/DDBJ whole genome shotgun (WGS) entry which is preliminary data.</text>
</comment>
<reference evidence="3" key="1">
    <citation type="journal article" date="2017" name="Nat. Microbiol.">
        <title>Global analysis of biosynthetic gene clusters reveals vast potential of secondary metabolite production in Penicillium species.</title>
        <authorList>
            <person name="Nielsen J.C."/>
            <person name="Grijseels S."/>
            <person name="Prigent S."/>
            <person name="Ji B."/>
            <person name="Dainat J."/>
            <person name="Nielsen K.F."/>
            <person name="Frisvad J.C."/>
            <person name="Workman M."/>
            <person name="Nielsen J."/>
        </authorList>
    </citation>
    <scope>NUCLEOTIDE SEQUENCE [LARGE SCALE GENOMIC DNA]</scope>
    <source>
        <strain evidence="3">IBT 4502</strain>
    </source>
</reference>
<organism evidence="2 3">
    <name type="scientific">Penicillium polonicum</name>
    <dbReference type="NCBI Taxonomy" id="60169"/>
    <lineage>
        <taxon>Eukaryota</taxon>
        <taxon>Fungi</taxon>
        <taxon>Dikarya</taxon>
        <taxon>Ascomycota</taxon>
        <taxon>Pezizomycotina</taxon>
        <taxon>Eurotiomycetes</taxon>
        <taxon>Eurotiomycetidae</taxon>
        <taxon>Eurotiales</taxon>
        <taxon>Aspergillaceae</taxon>
        <taxon>Penicillium</taxon>
    </lineage>
</organism>
<feature type="compositionally biased region" description="Acidic residues" evidence="1">
    <location>
        <begin position="66"/>
        <end position="83"/>
    </location>
</feature>
<feature type="compositionally biased region" description="Basic and acidic residues" evidence="1">
    <location>
        <begin position="768"/>
        <end position="788"/>
    </location>
</feature>
<dbReference type="STRING" id="60169.A0A1V6N5M0"/>
<keyword evidence="3" id="KW-1185">Reference proteome</keyword>
<dbReference type="SUPFAM" id="SSF57716">
    <property type="entry name" value="Glucocorticoid receptor-like (DNA-binding domain)"/>
    <property type="match status" value="1"/>
</dbReference>
<feature type="region of interest" description="Disordered" evidence="1">
    <location>
        <begin position="221"/>
        <end position="287"/>
    </location>
</feature>
<feature type="compositionally biased region" description="Basic and acidic residues" evidence="1">
    <location>
        <begin position="234"/>
        <end position="267"/>
    </location>
</feature>
<feature type="compositionally biased region" description="Basic and acidic residues" evidence="1">
    <location>
        <begin position="17"/>
        <end position="26"/>
    </location>
</feature>
<dbReference type="EMBL" id="MDYM01000033">
    <property type="protein sequence ID" value="OQD60010.1"/>
    <property type="molecule type" value="Genomic_DNA"/>
</dbReference>
<dbReference type="SUPFAM" id="SSF48695">
    <property type="entry name" value="Multiheme cytochromes"/>
    <property type="match status" value="1"/>
</dbReference>
<feature type="compositionally biased region" description="Acidic residues" evidence="1">
    <location>
        <begin position="27"/>
        <end position="50"/>
    </location>
</feature>
<accession>A0A1V6N5M0</accession>